<gene>
    <name evidence="1" type="ORF">H8K36_07440</name>
</gene>
<organism evidence="1 2">
    <name type="scientific">Undibacterium nitidum</name>
    <dbReference type="NCBI Taxonomy" id="2762298"/>
    <lineage>
        <taxon>Bacteria</taxon>
        <taxon>Pseudomonadati</taxon>
        <taxon>Pseudomonadota</taxon>
        <taxon>Betaproteobacteria</taxon>
        <taxon>Burkholderiales</taxon>
        <taxon>Oxalobacteraceae</taxon>
        <taxon>Undibacterium</taxon>
    </lineage>
</organism>
<proteinExistence type="predicted"/>
<dbReference type="InterPro" id="IPR042257">
    <property type="entry name" value="DGOK_C"/>
</dbReference>
<keyword evidence="2" id="KW-1185">Reference proteome</keyword>
<dbReference type="AlphaFoldDB" id="A0A923HNY1"/>
<name>A0A923HNY1_9BURK</name>
<dbReference type="RefSeq" id="WP_186914304.1">
    <property type="nucleotide sequence ID" value="NZ_JACOFZ010000001.1"/>
</dbReference>
<dbReference type="Gene3D" id="3.30.420.300">
    <property type="entry name" value="2-keto-3-deoxy-galactonokinase, substrate binding domain"/>
    <property type="match status" value="1"/>
</dbReference>
<protein>
    <submittedName>
        <fullName evidence="1">2-dehydro-3-deoxygalactonokinase</fullName>
    </submittedName>
</protein>
<dbReference type="GO" id="GO:0034194">
    <property type="term" value="P:D-galactonate catabolic process"/>
    <property type="evidence" value="ECO:0007669"/>
    <property type="project" value="InterPro"/>
</dbReference>
<dbReference type="GO" id="GO:0008671">
    <property type="term" value="F:2-dehydro-3-deoxygalactonokinase activity"/>
    <property type="evidence" value="ECO:0007669"/>
    <property type="project" value="InterPro"/>
</dbReference>
<comment type="caution">
    <text evidence="1">The sequence shown here is derived from an EMBL/GenBank/DDBJ whole genome shotgun (WGS) entry which is preliminary data.</text>
</comment>
<dbReference type="Gene3D" id="3.30.420.310">
    <property type="entry name" value="2-keto-3-deoxy-galactonokinase, C-terminal domain"/>
    <property type="match status" value="1"/>
</dbReference>
<dbReference type="EMBL" id="JACOFZ010000001">
    <property type="protein sequence ID" value="MBC3881198.1"/>
    <property type="molecule type" value="Genomic_DNA"/>
</dbReference>
<dbReference type="Pfam" id="PF05035">
    <property type="entry name" value="DGOK"/>
    <property type="match status" value="1"/>
</dbReference>
<dbReference type="Proteomes" id="UP000627446">
    <property type="component" value="Unassembled WGS sequence"/>
</dbReference>
<reference evidence="1" key="1">
    <citation type="submission" date="2020-08" db="EMBL/GenBank/DDBJ databases">
        <title>Novel species isolated from subtropical streams in China.</title>
        <authorList>
            <person name="Lu H."/>
        </authorList>
    </citation>
    <scope>NUCLEOTIDE SEQUENCE</scope>
    <source>
        <strain evidence="1">LX22W</strain>
    </source>
</reference>
<dbReference type="InterPro" id="IPR007729">
    <property type="entry name" value="DGOK"/>
</dbReference>
<evidence type="ECO:0000313" key="1">
    <source>
        <dbReference type="EMBL" id="MBC3881198.1"/>
    </source>
</evidence>
<sequence length="309" mass="33267">MQPAVNVLLDSFVGVNWGSSNFRAYRIAADGTLLDEWSQPSGVSGLGREGMANLMNQLSDRWPNHGSVYACGMVGSNIGWQEAPYVEAPSNLKDVARASIGTTIGTVPVRLVPGICCEREFDGGPDILRGEEIELFGLASIRPDWSGLVALPGTHTKWARFQEGRITEFFTSMSGEIFDKLTASGLLASIVDGEAADGPEFLEGVRQSQEHQLRLGTLLFGARARVIRGLLERKHSASYLRGLLIGSEIADALTIYPQLKGNSIPLIGNSVVCKMYASALTSLGVRAWIVDSREACLAGFRALHVATNS</sequence>
<accession>A0A923HNY1</accession>
<dbReference type="InterPro" id="IPR042258">
    <property type="entry name" value="DGOK_N"/>
</dbReference>
<evidence type="ECO:0000313" key="2">
    <source>
        <dbReference type="Proteomes" id="UP000627446"/>
    </source>
</evidence>